<organism evidence="1">
    <name type="scientific">Siphoviridae sp. ctDcW16</name>
    <dbReference type="NCBI Taxonomy" id="2826199"/>
    <lineage>
        <taxon>Viruses</taxon>
        <taxon>Duplodnaviria</taxon>
        <taxon>Heunggongvirae</taxon>
        <taxon>Uroviricota</taxon>
        <taxon>Caudoviricetes</taxon>
    </lineage>
</organism>
<protein>
    <submittedName>
        <fullName evidence="1">Uncharacterized protein</fullName>
    </submittedName>
</protein>
<reference evidence="1" key="1">
    <citation type="journal article" date="2021" name="Proc. Natl. Acad. Sci. U.S.A.">
        <title>A Catalog of Tens of Thousands of Viruses from Human Metagenomes Reveals Hidden Associations with Chronic Diseases.</title>
        <authorList>
            <person name="Tisza M.J."/>
            <person name="Buck C.B."/>
        </authorList>
    </citation>
    <scope>NUCLEOTIDE SEQUENCE</scope>
    <source>
        <strain evidence="1">CtDcW16</strain>
    </source>
</reference>
<accession>A0A8S5MT45</accession>
<name>A0A8S5MT45_9CAUD</name>
<proteinExistence type="predicted"/>
<dbReference type="EMBL" id="BK014983">
    <property type="protein sequence ID" value="DAD85478.1"/>
    <property type="molecule type" value="Genomic_DNA"/>
</dbReference>
<evidence type="ECO:0000313" key="1">
    <source>
        <dbReference type="EMBL" id="DAD85478.1"/>
    </source>
</evidence>
<sequence length="183" mass="19966">MITAVEIDELYYAEPIVSVTDKTAGLTGAEVAAILKNATTKEVKNVHGDTYQYEEAEASVTRYKNALTGEYYRETSEPGEVKINFTIGEYDYETKKDLQGGNATDKSWERGKYKPIYKCVIGKTKDGVYVVFPKASISGRGSNTDKAIGLAVSATPLSPGVEGLTSEKWFDESEVVVTPEPEG</sequence>